<feature type="domain" description="Tyrosine-protein phosphatase" evidence="3">
    <location>
        <begin position="27"/>
        <end position="172"/>
    </location>
</feature>
<protein>
    <submittedName>
        <fullName evidence="5">Uncharacterized protein</fullName>
    </submittedName>
</protein>
<dbReference type="GO" id="GO:0070372">
    <property type="term" value="P:regulation of ERK1 and ERK2 cascade"/>
    <property type="evidence" value="ECO:0007669"/>
    <property type="project" value="TreeGrafter"/>
</dbReference>
<dbReference type="InterPro" id="IPR029021">
    <property type="entry name" value="Prot-tyrosine_phosphatase-like"/>
</dbReference>
<dbReference type="Gene3D" id="3.90.190.10">
    <property type="entry name" value="Protein tyrosine phosphatase superfamily"/>
    <property type="match status" value="1"/>
</dbReference>
<sequence length="222" mass="25491">MIPSPLSAAPMPPVQLSSEWRYEMRREAQLIIPHLWLGPFQSSLKKDWLKEQGITHILCIRDQREAMLIKPRFPGEFQYMTLDISDNTDQNLITIFPQCRAFIDEAINGGGTVLAHCNGGISLSPAIVIGYIMWKNNWTYDNTLAFVQSRRYCVSPISFQIQLKEYEPIYLAQKMIEQHGAANGTRSKRGMADDDEDDEERGPRKMTFSPIDEDEDEDESME</sequence>
<comment type="similarity">
    <text evidence="1">Belongs to the protein-tyrosine phosphatase family. Non-receptor class subfamily.</text>
</comment>
<evidence type="ECO:0000259" key="3">
    <source>
        <dbReference type="PROSITE" id="PS50054"/>
    </source>
</evidence>
<dbReference type="InterPro" id="IPR052449">
    <property type="entry name" value="STYX-Interacting_Phosphatase"/>
</dbReference>
<dbReference type="AlphaFoldDB" id="A0A427Y8L2"/>
<gene>
    <name evidence="5" type="ORF">EHS25_003372</name>
</gene>
<evidence type="ECO:0000259" key="4">
    <source>
        <dbReference type="PROSITE" id="PS50056"/>
    </source>
</evidence>
<dbReference type="GO" id="GO:1990444">
    <property type="term" value="F:F-box domain binding"/>
    <property type="evidence" value="ECO:0007669"/>
    <property type="project" value="TreeGrafter"/>
</dbReference>
<dbReference type="InterPro" id="IPR000340">
    <property type="entry name" value="Dual-sp_phosphatase_cat-dom"/>
</dbReference>
<name>A0A427Y8L2_9TREE</name>
<reference evidence="5 6" key="1">
    <citation type="submission" date="2018-11" db="EMBL/GenBank/DDBJ databases">
        <title>Genome sequence of Saitozyma podzolica DSM 27192.</title>
        <authorList>
            <person name="Aliyu H."/>
            <person name="Gorte O."/>
            <person name="Ochsenreither K."/>
        </authorList>
    </citation>
    <scope>NUCLEOTIDE SEQUENCE [LARGE SCALE GENOMIC DNA]</scope>
    <source>
        <strain evidence="5 6">DSM 27192</strain>
    </source>
</reference>
<dbReference type="InterPro" id="IPR020422">
    <property type="entry name" value="TYR_PHOSPHATASE_DUAL_dom"/>
</dbReference>
<feature type="compositionally biased region" description="Acidic residues" evidence="2">
    <location>
        <begin position="211"/>
        <end position="222"/>
    </location>
</feature>
<dbReference type="GO" id="GO:0140096">
    <property type="term" value="F:catalytic activity, acting on a protein"/>
    <property type="evidence" value="ECO:0007669"/>
    <property type="project" value="UniProtKB-ARBA"/>
</dbReference>
<organism evidence="5 6">
    <name type="scientific">Saitozyma podzolica</name>
    <dbReference type="NCBI Taxonomy" id="1890683"/>
    <lineage>
        <taxon>Eukaryota</taxon>
        <taxon>Fungi</taxon>
        <taxon>Dikarya</taxon>
        <taxon>Basidiomycota</taxon>
        <taxon>Agaricomycotina</taxon>
        <taxon>Tremellomycetes</taxon>
        <taxon>Tremellales</taxon>
        <taxon>Trimorphomycetaceae</taxon>
        <taxon>Saitozyma</taxon>
    </lineage>
</organism>
<feature type="region of interest" description="Disordered" evidence="2">
    <location>
        <begin position="182"/>
        <end position="222"/>
    </location>
</feature>
<dbReference type="PANTHER" id="PTHR46588:SF1">
    <property type="entry name" value="SERINE_THREONINE_TYROSINE-INTERACTING PROTEIN"/>
    <property type="match status" value="1"/>
</dbReference>
<dbReference type="PANTHER" id="PTHR46588">
    <property type="entry name" value="SERINE/THREONINE/TYROSINE-INTERACTING PROTEIN"/>
    <property type="match status" value="1"/>
</dbReference>
<dbReference type="FunFam" id="3.90.190.10:FF:000036">
    <property type="entry name" value="Serine/threonine/tyrosine-interacting protein a"/>
    <property type="match status" value="1"/>
</dbReference>
<dbReference type="GO" id="GO:0005737">
    <property type="term" value="C:cytoplasm"/>
    <property type="evidence" value="ECO:0007669"/>
    <property type="project" value="TreeGrafter"/>
</dbReference>
<dbReference type="SUPFAM" id="SSF52799">
    <property type="entry name" value="(Phosphotyrosine protein) phosphatases II"/>
    <property type="match status" value="1"/>
</dbReference>
<dbReference type="Pfam" id="PF00782">
    <property type="entry name" value="DSPc"/>
    <property type="match status" value="1"/>
</dbReference>
<feature type="domain" description="Tyrosine specific protein phosphatases" evidence="4">
    <location>
        <begin position="93"/>
        <end position="151"/>
    </location>
</feature>
<dbReference type="PROSITE" id="PS50054">
    <property type="entry name" value="TYR_PHOSPHATASE_DUAL"/>
    <property type="match status" value="1"/>
</dbReference>
<dbReference type="GO" id="GO:0005654">
    <property type="term" value="C:nucleoplasm"/>
    <property type="evidence" value="ECO:0007669"/>
    <property type="project" value="TreeGrafter"/>
</dbReference>
<dbReference type="InterPro" id="IPR000387">
    <property type="entry name" value="Tyr_Pase_dom"/>
</dbReference>
<comment type="caution">
    <text evidence="5">The sequence shown here is derived from an EMBL/GenBank/DDBJ whole genome shotgun (WGS) entry which is preliminary data.</text>
</comment>
<dbReference type="SMART" id="SM00195">
    <property type="entry name" value="DSPc"/>
    <property type="match status" value="1"/>
</dbReference>
<dbReference type="Proteomes" id="UP000279259">
    <property type="component" value="Unassembled WGS sequence"/>
</dbReference>
<keyword evidence="6" id="KW-1185">Reference proteome</keyword>
<evidence type="ECO:0000256" key="2">
    <source>
        <dbReference type="SAM" id="MobiDB-lite"/>
    </source>
</evidence>
<dbReference type="STRING" id="1890683.A0A427Y8L2"/>
<evidence type="ECO:0000313" key="5">
    <source>
        <dbReference type="EMBL" id="RSH87462.1"/>
    </source>
</evidence>
<accession>A0A427Y8L2</accession>
<dbReference type="GO" id="GO:0062026">
    <property type="term" value="P:negative regulation of SCF-dependent proteasomal ubiquitin-dependent catabolic process"/>
    <property type="evidence" value="ECO:0007669"/>
    <property type="project" value="TreeGrafter"/>
</dbReference>
<dbReference type="OrthoDB" id="2017893at2759"/>
<evidence type="ECO:0000256" key="1">
    <source>
        <dbReference type="ARBA" id="ARBA00009649"/>
    </source>
</evidence>
<proteinExistence type="inferred from homology"/>
<evidence type="ECO:0000313" key="6">
    <source>
        <dbReference type="Proteomes" id="UP000279259"/>
    </source>
</evidence>
<dbReference type="EMBL" id="RSCD01000017">
    <property type="protein sequence ID" value="RSH87462.1"/>
    <property type="molecule type" value="Genomic_DNA"/>
</dbReference>
<dbReference type="PROSITE" id="PS50056">
    <property type="entry name" value="TYR_PHOSPHATASE_2"/>
    <property type="match status" value="1"/>
</dbReference>